<feature type="domain" description="HTH cro/C1-type" evidence="2">
    <location>
        <begin position="50"/>
        <end position="86"/>
    </location>
</feature>
<protein>
    <submittedName>
        <fullName evidence="3">Transcriptional repressor DicA</fullName>
    </submittedName>
</protein>
<gene>
    <name evidence="3" type="ORF">GALL_256460</name>
</gene>
<dbReference type="InterPro" id="IPR001387">
    <property type="entry name" value="Cro/C1-type_HTH"/>
</dbReference>
<sequence length="225" mass="24804">MTEDKKQTDKDKTDTLAREIGKRILEARTGLGWSQQALHTRSKWHGQDDMGISRAVLSLYETGVNKPGAREICILCETLKVTPNWLLFGSDSPAKTIQASLEFMRGDELSVSVRLALGMLALAPEERDSLASLVLSLLSRKLGDIELSAMMSMANIMSEDILKSLVDVVGVDSKDLPLQELIKKFIAETTTGVFTNYGNLRPVPDDQNDDSIFESPPPPRTLKDA</sequence>
<name>A0A1J5R9D2_9ZZZZ</name>
<evidence type="ECO:0000256" key="1">
    <source>
        <dbReference type="SAM" id="MobiDB-lite"/>
    </source>
</evidence>
<proteinExistence type="predicted"/>
<accession>A0A1J5R9D2</accession>
<dbReference type="InterPro" id="IPR010982">
    <property type="entry name" value="Lambda_DNA-bd_dom_sf"/>
</dbReference>
<dbReference type="SUPFAM" id="SSF47413">
    <property type="entry name" value="lambda repressor-like DNA-binding domains"/>
    <property type="match status" value="1"/>
</dbReference>
<comment type="caution">
    <text evidence="3">The sequence shown here is derived from an EMBL/GenBank/DDBJ whole genome shotgun (WGS) entry which is preliminary data.</text>
</comment>
<feature type="compositionally biased region" description="Pro residues" evidence="1">
    <location>
        <begin position="215"/>
        <end position="225"/>
    </location>
</feature>
<organism evidence="3">
    <name type="scientific">mine drainage metagenome</name>
    <dbReference type="NCBI Taxonomy" id="410659"/>
    <lineage>
        <taxon>unclassified sequences</taxon>
        <taxon>metagenomes</taxon>
        <taxon>ecological metagenomes</taxon>
    </lineage>
</organism>
<dbReference type="EMBL" id="MLJW01000232">
    <property type="protein sequence ID" value="OIQ92425.1"/>
    <property type="molecule type" value="Genomic_DNA"/>
</dbReference>
<evidence type="ECO:0000259" key="2">
    <source>
        <dbReference type="PROSITE" id="PS50943"/>
    </source>
</evidence>
<dbReference type="AlphaFoldDB" id="A0A1J5R9D2"/>
<dbReference type="Gene3D" id="1.10.260.40">
    <property type="entry name" value="lambda repressor-like DNA-binding domains"/>
    <property type="match status" value="1"/>
</dbReference>
<reference evidence="3" key="1">
    <citation type="submission" date="2016-10" db="EMBL/GenBank/DDBJ databases">
        <title>Sequence of Gallionella enrichment culture.</title>
        <authorList>
            <person name="Poehlein A."/>
            <person name="Muehling M."/>
            <person name="Daniel R."/>
        </authorList>
    </citation>
    <scope>NUCLEOTIDE SEQUENCE</scope>
</reference>
<evidence type="ECO:0000313" key="3">
    <source>
        <dbReference type="EMBL" id="OIQ92425.1"/>
    </source>
</evidence>
<feature type="region of interest" description="Disordered" evidence="1">
    <location>
        <begin position="197"/>
        <end position="225"/>
    </location>
</feature>
<dbReference type="CDD" id="cd00093">
    <property type="entry name" value="HTH_XRE"/>
    <property type="match status" value="1"/>
</dbReference>
<dbReference type="SMART" id="SM00530">
    <property type="entry name" value="HTH_XRE"/>
    <property type="match status" value="1"/>
</dbReference>
<dbReference type="GO" id="GO:0003677">
    <property type="term" value="F:DNA binding"/>
    <property type="evidence" value="ECO:0007669"/>
    <property type="project" value="InterPro"/>
</dbReference>
<dbReference type="PROSITE" id="PS50943">
    <property type="entry name" value="HTH_CROC1"/>
    <property type="match status" value="1"/>
</dbReference>